<feature type="region of interest" description="Disordered" evidence="1">
    <location>
        <begin position="316"/>
        <end position="335"/>
    </location>
</feature>
<dbReference type="InterPro" id="IPR011989">
    <property type="entry name" value="ARM-like"/>
</dbReference>
<dbReference type="STRING" id="743788.S8ETC7"/>
<reference evidence="3 4" key="1">
    <citation type="journal article" date="2012" name="Science">
        <title>The Paleozoic origin of enzymatic lignin decomposition reconstructed from 31 fungal genomes.</title>
        <authorList>
            <person name="Floudas D."/>
            <person name="Binder M."/>
            <person name="Riley R."/>
            <person name="Barry K."/>
            <person name="Blanchette R.A."/>
            <person name="Henrissat B."/>
            <person name="Martinez A.T."/>
            <person name="Otillar R."/>
            <person name="Spatafora J.W."/>
            <person name="Yadav J.S."/>
            <person name="Aerts A."/>
            <person name="Benoit I."/>
            <person name="Boyd A."/>
            <person name="Carlson A."/>
            <person name="Copeland A."/>
            <person name="Coutinho P.M."/>
            <person name="de Vries R.P."/>
            <person name="Ferreira P."/>
            <person name="Findley K."/>
            <person name="Foster B."/>
            <person name="Gaskell J."/>
            <person name="Glotzer D."/>
            <person name="Gorecki P."/>
            <person name="Heitman J."/>
            <person name="Hesse C."/>
            <person name="Hori C."/>
            <person name="Igarashi K."/>
            <person name="Jurgens J.A."/>
            <person name="Kallen N."/>
            <person name="Kersten P."/>
            <person name="Kohler A."/>
            <person name="Kuees U."/>
            <person name="Kumar T.K.A."/>
            <person name="Kuo A."/>
            <person name="LaButti K."/>
            <person name="Larrondo L.F."/>
            <person name="Lindquist E."/>
            <person name="Ling A."/>
            <person name="Lombard V."/>
            <person name="Lucas S."/>
            <person name="Lundell T."/>
            <person name="Martin R."/>
            <person name="McLaughlin D.J."/>
            <person name="Morgenstern I."/>
            <person name="Morin E."/>
            <person name="Murat C."/>
            <person name="Nagy L.G."/>
            <person name="Nolan M."/>
            <person name="Ohm R.A."/>
            <person name="Patyshakuliyeva A."/>
            <person name="Rokas A."/>
            <person name="Ruiz-Duenas F.J."/>
            <person name="Sabat G."/>
            <person name="Salamov A."/>
            <person name="Samejima M."/>
            <person name="Schmutz J."/>
            <person name="Slot J.C."/>
            <person name="St John F."/>
            <person name="Stenlid J."/>
            <person name="Sun H."/>
            <person name="Sun S."/>
            <person name="Syed K."/>
            <person name="Tsang A."/>
            <person name="Wiebenga A."/>
            <person name="Young D."/>
            <person name="Pisabarro A."/>
            <person name="Eastwood D.C."/>
            <person name="Martin F."/>
            <person name="Cullen D."/>
            <person name="Grigoriev I.V."/>
            <person name="Hibbett D.S."/>
        </authorList>
    </citation>
    <scope>NUCLEOTIDE SEQUENCE</scope>
    <source>
        <strain evidence="4">FP-58527</strain>
    </source>
</reference>
<dbReference type="InterPro" id="IPR016024">
    <property type="entry name" value="ARM-type_fold"/>
</dbReference>
<dbReference type="Gene3D" id="1.25.10.10">
    <property type="entry name" value="Leucine-rich Repeat Variant"/>
    <property type="match status" value="1"/>
</dbReference>
<dbReference type="EMBL" id="KE504313">
    <property type="protein sequence ID" value="EPS92970.1"/>
    <property type="molecule type" value="Genomic_DNA"/>
</dbReference>
<accession>S8ETC7</accession>
<protein>
    <recommendedName>
        <fullName evidence="2">Exportin-1/Importin-beta-like domain-containing protein</fullName>
    </recommendedName>
</protein>
<sequence>MSHSNALPGHNNSYQGRANSWRHPHCLAVVPVELKGQLRQVIFQMLFDPQNKIRSLSAQIITTIAIADWPDEWPDLLDTLIALLSSNSPQSVHGAMQVTVDFIKADLTEDQILPVLRQLLPTLLNILGAPEQHSMLTRARAVGVFRTCVETLFMVREEHPRAVKEAAQSVLLAWLDVLKFLLNINPTNSTQDIDGTPNWDGVALRQCVCRPGSRGGDVVQRHHCRLPAPHSRRSWCSNGSRTRHVHIEDEARAHPDQMPDEHEKADCTMGIFNVSDFLIWTNDTGVVRPYLGISARAKMLRAAVVARPMLVKLRGPPVTSKGRTRKGVPSLNTNPSSYNQTDPFAALNALCTLHTVLPARLGGYAYKLAQDEHWLTLCLLTLVELFVGLTPQQRMLTRKPTEILDAWRDLLSLVLACKRLHAVVFPRHYEYRLFRCKMSRIVVWSHLAVHRSLACKVHGLESMDECSSEHRMGKHAHVPAAARDVPWPATARRNNPLFTVSTHVSAHHTVGPLRDALE</sequence>
<keyword evidence="4" id="KW-1185">Reference proteome</keyword>
<dbReference type="InParanoid" id="S8ETC7"/>
<dbReference type="GO" id="GO:0005635">
    <property type="term" value="C:nuclear envelope"/>
    <property type="evidence" value="ECO:0007669"/>
    <property type="project" value="TreeGrafter"/>
</dbReference>
<evidence type="ECO:0000259" key="2">
    <source>
        <dbReference type="Pfam" id="PF08389"/>
    </source>
</evidence>
<organism evidence="3 4">
    <name type="scientific">Fomitopsis schrenkii</name>
    <name type="common">Brown rot fungus</name>
    <dbReference type="NCBI Taxonomy" id="2126942"/>
    <lineage>
        <taxon>Eukaryota</taxon>
        <taxon>Fungi</taxon>
        <taxon>Dikarya</taxon>
        <taxon>Basidiomycota</taxon>
        <taxon>Agaricomycotina</taxon>
        <taxon>Agaricomycetes</taxon>
        <taxon>Polyporales</taxon>
        <taxon>Fomitopsis</taxon>
    </lineage>
</organism>
<name>S8ETC7_FOMSC</name>
<dbReference type="InterPro" id="IPR013598">
    <property type="entry name" value="Exportin-1/Importin-b-like"/>
</dbReference>
<dbReference type="PANTHER" id="PTHR10997:SF9">
    <property type="entry name" value="IMPORTIN-9"/>
    <property type="match status" value="1"/>
</dbReference>
<dbReference type="GO" id="GO:0005829">
    <property type="term" value="C:cytosol"/>
    <property type="evidence" value="ECO:0007669"/>
    <property type="project" value="TreeGrafter"/>
</dbReference>
<feature type="domain" description="Exportin-1/Importin-beta-like" evidence="2">
    <location>
        <begin position="51"/>
        <end position="94"/>
    </location>
</feature>
<evidence type="ECO:0000313" key="4">
    <source>
        <dbReference type="Proteomes" id="UP000015241"/>
    </source>
</evidence>
<dbReference type="SUPFAM" id="SSF48371">
    <property type="entry name" value="ARM repeat"/>
    <property type="match status" value="1"/>
</dbReference>
<gene>
    <name evidence="3" type="ORF">FOMPIDRAFT_1020806</name>
</gene>
<dbReference type="GO" id="GO:0006606">
    <property type="term" value="P:protein import into nucleus"/>
    <property type="evidence" value="ECO:0007669"/>
    <property type="project" value="TreeGrafter"/>
</dbReference>
<dbReference type="PANTHER" id="PTHR10997">
    <property type="entry name" value="IMPORTIN-7, 8, 11"/>
    <property type="match status" value="1"/>
</dbReference>
<dbReference type="Proteomes" id="UP000015241">
    <property type="component" value="Unassembled WGS sequence"/>
</dbReference>
<dbReference type="Pfam" id="PF08389">
    <property type="entry name" value="Xpo1"/>
    <property type="match status" value="1"/>
</dbReference>
<proteinExistence type="predicted"/>
<dbReference type="AlphaFoldDB" id="S8ETC7"/>
<evidence type="ECO:0000313" key="3">
    <source>
        <dbReference type="EMBL" id="EPS92970.1"/>
    </source>
</evidence>
<dbReference type="eggNOG" id="KOG2274">
    <property type="taxonomic scope" value="Eukaryota"/>
</dbReference>
<dbReference type="HOGENOM" id="CLU_525838_0_0_1"/>
<evidence type="ECO:0000256" key="1">
    <source>
        <dbReference type="SAM" id="MobiDB-lite"/>
    </source>
</evidence>
<dbReference type="OrthoDB" id="3270296at2759"/>